<dbReference type="InterPro" id="IPR000504">
    <property type="entry name" value="RRM_dom"/>
</dbReference>
<evidence type="ECO:0000256" key="3">
    <source>
        <dbReference type="PROSITE-ProRule" id="PRU00176"/>
    </source>
</evidence>
<dbReference type="PANTHER" id="PTHR13976">
    <property type="entry name" value="HETEROGENEOUS NUCLEAR RIBONUCLEOPROTEIN-RELATED"/>
    <property type="match status" value="1"/>
</dbReference>
<evidence type="ECO:0000256" key="2">
    <source>
        <dbReference type="ARBA" id="ARBA00022884"/>
    </source>
</evidence>
<dbReference type="EMBL" id="GIFC01016247">
    <property type="protein sequence ID" value="MXU98330.1"/>
    <property type="molecule type" value="Transcribed_RNA"/>
</dbReference>
<name>A0A6B0V7M3_IXORI</name>
<evidence type="ECO:0000313" key="5">
    <source>
        <dbReference type="EMBL" id="MXU98330.1"/>
    </source>
</evidence>
<dbReference type="CDD" id="cd12503">
    <property type="entry name" value="RRM1_hnRNPH_GRSF1_like"/>
    <property type="match status" value="1"/>
</dbReference>
<dbReference type="InterPro" id="IPR035979">
    <property type="entry name" value="RBD_domain_sf"/>
</dbReference>
<dbReference type="AlphaFoldDB" id="A0A6B0V7M3"/>
<reference evidence="5" key="1">
    <citation type="submission" date="2019-12" db="EMBL/GenBank/DDBJ databases">
        <title>An insight into the sialome of adult female Ixodes ricinus ticks feeding for 6 days.</title>
        <authorList>
            <person name="Perner J."/>
            <person name="Ribeiro J.M.C."/>
        </authorList>
    </citation>
    <scope>NUCLEOTIDE SEQUENCE</scope>
    <source>
        <strain evidence="5">Semi-engorged</strain>
        <tissue evidence="5">Salivary glands</tissue>
    </source>
</reference>
<dbReference type="SMART" id="SM00360">
    <property type="entry name" value="RRM"/>
    <property type="match status" value="2"/>
</dbReference>
<proteinExistence type="predicted"/>
<evidence type="ECO:0000256" key="1">
    <source>
        <dbReference type="ARBA" id="ARBA00022737"/>
    </source>
</evidence>
<evidence type="ECO:0000259" key="4">
    <source>
        <dbReference type="PROSITE" id="PS50102"/>
    </source>
</evidence>
<accession>A0A6B0V7M3</accession>
<dbReference type="Pfam" id="PF00076">
    <property type="entry name" value="RRM_1"/>
    <property type="match status" value="1"/>
</dbReference>
<protein>
    <submittedName>
        <fullName evidence="5">Putative rna-binding protein fusilli</fullName>
    </submittedName>
</protein>
<dbReference type="SUPFAM" id="SSF54928">
    <property type="entry name" value="RNA-binding domain, RBD"/>
    <property type="match status" value="1"/>
</dbReference>
<dbReference type="InterPro" id="IPR050666">
    <property type="entry name" value="ESRP"/>
</dbReference>
<keyword evidence="1" id="KW-0677">Repeat</keyword>
<dbReference type="InterPro" id="IPR012677">
    <property type="entry name" value="Nucleotide-bd_a/b_plait_sf"/>
</dbReference>
<keyword evidence="2 3" id="KW-0694">RNA-binding</keyword>
<dbReference type="Gene3D" id="3.30.70.330">
    <property type="match status" value="2"/>
</dbReference>
<dbReference type="PROSITE" id="PS50102">
    <property type="entry name" value="RRM"/>
    <property type="match status" value="2"/>
</dbReference>
<dbReference type="GO" id="GO:0003723">
    <property type="term" value="F:RNA binding"/>
    <property type="evidence" value="ECO:0007669"/>
    <property type="project" value="UniProtKB-UniRule"/>
</dbReference>
<sequence length="328" mass="35770">MATPVDDEGFVLRIRGLPWSTTKEEILNFFTSKEVNIKGGISGVHMTLSREGRPSGEAYIELESEQDVEVGLQRHNEHIGHRYIEVFKSKRSEMDWVVKRSGAHQQDSLNDGCVRLRGLPFGCSKEEIAQFFSGLEIVPNGITLPTDYQGRSTGEAFVQFATRDIAEKAMGKHKEKNWAQVGAECQTGGRLVWASISLFLSCCACAGRGSGALPPRGGGRTRPSGAPCWWALLAPSRRGAPLAASCTQQRKGHRSVGFGQCTSCTCCCAIGRKCHIAFCDAGLDLWDGSGSAMNHLRLKFFWGRSPAMSLALPVGDCKQRACSKEVLL</sequence>
<feature type="domain" description="RRM" evidence="4">
    <location>
        <begin position="10"/>
        <end position="91"/>
    </location>
</feature>
<feature type="domain" description="RRM" evidence="4">
    <location>
        <begin position="112"/>
        <end position="181"/>
    </location>
</feature>
<organism evidence="5">
    <name type="scientific">Ixodes ricinus</name>
    <name type="common">Common tick</name>
    <name type="synonym">Acarus ricinus</name>
    <dbReference type="NCBI Taxonomy" id="34613"/>
    <lineage>
        <taxon>Eukaryota</taxon>
        <taxon>Metazoa</taxon>
        <taxon>Ecdysozoa</taxon>
        <taxon>Arthropoda</taxon>
        <taxon>Chelicerata</taxon>
        <taxon>Arachnida</taxon>
        <taxon>Acari</taxon>
        <taxon>Parasitiformes</taxon>
        <taxon>Ixodida</taxon>
        <taxon>Ixodoidea</taxon>
        <taxon>Ixodidae</taxon>
        <taxon>Ixodinae</taxon>
        <taxon>Ixodes</taxon>
    </lineage>
</organism>